<feature type="domain" description="GGDEF" evidence="1">
    <location>
        <begin position="209"/>
        <end position="341"/>
    </location>
</feature>
<dbReference type="Pfam" id="PF00990">
    <property type="entry name" value="GGDEF"/>
    <property type="match status" value="1"/>
</dbReference>
<dbReference type="SUPFAM" id="SSF55781">
    <property type="entry name" value="GAF domain-like"/>
    <property type="match status" value="1"/>
</dbReference>
<dbReference type="EMBL" id="PYYB01000001">
    <property type="protein sequence ID" value="PTL58359.1"/>
    <property type="molecule type" value="Genomic_DNA"/>
</dbReference>
<dbReference type="Gene3D" id="3.30.450.40">
    <property type="match status" value="1"/>
</dbReference>
<evidence type="ECO:0000313" key="2">
    <source>
        <dbReference type="EMBL" id="PTL58359.1"/>
    </source>
</evidence>
<comment type="caution">
    <text evidence="2">The sequence shown here is derived from an EMBL/GenBank/DDBJ whole genome shotgun (WGS) entry which is preliminary data.</text>
</comment>
<sequence length="341" mass="36147">MPYPVPSTEGARMAVLEDLEILDTPAEALYDDVVALAAAICRTPIAVVNLVDADRQWGKALVGLPSSEAPREQSFCARTIVAPDGTMVVPDTLQDATWAQNAMVLGAPHLRFYAGAAIHADGQPVGTLCVADSTPRELDPQALSALQVLARQVSANLELRLRSRELRAANSELRRLAVQDPLTGLANRTLLLDRLELALRVRARARSGGAVGVLFGDLDGLKHVNDTYGHQAGDELLRAVGRRLARRARGTDTVARIAGDEFVIVCSRLPGEAELTAVGERLSTGVAAPVPGLPDEIVPRLSFGAAIARDGEDAAGILARADAAMYVAKQARRAARVLVAD</sequence>
<keyword evidence="3" id="KW-1185">Reference proteome</keyword>
<dbReference type="PROSITE" id="PS50887">
    <property type="entry name" value="GGDEF"/>
    <property type="match status" value="1"/>
</dbReference>
<dbReference type="AlphaFoldDB" id="A0A2T4UGM9"/>
<dbReference type="Gene3D" id="3.30.70.270">
    <property type="match status" value="1"/>
</dbReference>
<dbReference type="PANTHER" id="PTHR43102:SF2">
    <property type="entry name" value="GAF DOMAIN-CONTAINING PROTEIN"/>
    <property type="match status" value="1"/>
</dbReference>
<dbReference type="RefSeq" id="WP_107566797.1">
    <property type="nucleotide sequence ID" value="NZ_PYYB01000001.1"/>
</dbReference>
<reference evidence="2 3" key="1">
    <citation type="submission" date="2018-03" db="EMBL/GenBank/DDBJ databases">
        <title>Aquarubrobacter algicola gen. nov., sp. nov., a novel actinobacterium isolated from shallow eutrophic lake during the end of cyanobacterial harmful algal blooms.</title>
        <authorList>
            <person name="Chun S.J."/>
        </authorList>
    </citation>
    <scope>NUCLEOTIDE SEQUENCE [LARGE SCALE GENOMIC DNA]</scope>
    <source>
        <strain evidence="2 3">Seoho-28</strain>
    </source>
</reference>
<dbReference type="OrthoDB" id="9151676at2"/>
<dbReference type="InterPro" id="IPR043128">
    <property type="entry name" value="Rev_trsase/Diguanyl_cyclase"/>
</dbReference>
<dbReference type="InterPro" id="IPR029016">
    <property type="entry name" value="GAF-like_dom_sf"/>
</dbReference>
<dbReference type="InterPro" id="IPR003018">
    <property type="entry name" value="GAF"/>
</dbReference>
<dbReference type="InterPro" id="IPR000160">
    <property type="entry name" value="GGDEF_dom"/>
</dbReference>
<accession>A0A2T4UGM9</accession>
<dbReference type="SMART" id="SM00267">
    <property type="entry name" value="GGDEF"/>
    <property type="match status" value="1"/>
</dbReference>
<evidence type="ECO:0000259" key="1">
    <source>
        <dbReference type="PROSITE" id="PS50887"/>
    </source>
</evidence>
<dbReference type="SMART" id="SM00065">
    <property type="entry name" value="GAF"/>
    <property type="match status" value="1"/>
</dbReference>
<organism evidence="2 3">
    <name type="scientific">Paraconexibacter algicola</name>
    <dbReference type="NCBI Taxonomy" id="2133960"/>
    <lineage>
        <taxon>Bacteria</taxon>
        <taxon>Bacillati</taxon>
        <taxon>Actinomycetota</taxon>
        <taxon>Thermoleophilia</taxon>
        <taxon>Solirubrobacterales</taxon>
        <taxon>Paraconexibacteraceae</taxon>
        <taxon>Paraconexibacter</taxon>
    </lineage>
</organism>
<dbReference type="PANTHER" id="PTHR43102">
    <property type="entry name" value="SLR1143 PROTEIN"/>
    <property type="match status" value="1"/>
</dbReference>
<dbReference type="Proteomes" id="UP000240739">
    <property type="component" value="Unassembled WGS sequence"/>
</dbReference>
<gene>
    <name evidence="2" type="ORF">C7Y72_01200</name>
</gene>
<protein>
    <recommendedName>
        <fullName evidence="1">GGDEF domain-containing protein</fullName>
    </recommendedName>
</protein>
<name>A0A2T4UGM9_9ACTN</name>
<dbReference type="Pfam" id="PF01590">
    <property type="entry name" value="GAF"/>
    <property type="match status" value="1"/>
</dbReference>
<dbReference type="InterPro" id="IPR029787">
    <property type="entry name" value="Nucleotide_cyclase"/>
</dbReference>
<dbReference type="CDD" id="cd01949">
    <property type="entry name" value="GGDEF"/>
    <property type="match status" value="1"/>
</dbReference>
<dbReference type="NCBIfam" id="TIGR00254">
    <property type="entry name" value="GGDEF"/>
    <property type="match status" value="1"/>
</dbReference>
<proteinExistence type="predicted"/>
<evidence type="ECO:0000313" key="3">
    <source>
        <dbReference type="Proteomes" id="UP000240739"/>
    </source>
</evidence>
<dbReference type="SUPFAM" id="SSF55073">
    <property type="entry name" value="Nucleotide cyclase"/>
    <property type="match status" value="1"/>
</dbReference>